<dbReference type="Pfam" id="PF00440">
    <property type="entry name" value="TetR_N"/>
    <property type="match status" value="1"/>
</dbReference>
<feature type="domain" description="HTH tetR-type" evidence="6">
    <location>
        <begin position="14"/>
        <end position="74"/>
    </location>
</feature>
<dbReference type="Gene3D" id="1.10.10.60">
    <property type="entry name" value="Homeodomain-like"/>
    <property type="match status" value="1"/>
</dbReference>
<dbReference type="PRINTS" id="PR00455">
    <property type="entry name" value="HTHTETR"/>
</dbReference>
<keyword evidence="3 5" id="KW-0238">DNA-binding</keyword>
<name>A0A3E2BMM6_9BACT</name>
<dbReference type="PROSITE" id="PS01081">
    <property type="entry name" value="HTH_TETR_1"/>
    <property type="match status" value="1"/>
</dbReference>
<dbReference type="SUPFAM" id="SSF48498">
    <property type="entry name" value="Tetracyclin repressor-like, C-terminal domain"/>
    <property type="match status" value="1"/>
</dbReference>
<evidence type="ECO:0000313" key="7">
    <source>
        <dbReference type="EMBL" id="RFT15866.1"/>
    </source>
</evidence>
<dbReference type="SUPFAM" id="SSF46689">
    <property type="entry name" value="Homeodomain-like"/>
    <property type="match status" value="1"/>
</dbReference>
<evidence type="ECO:0000256" key="5">
    <source>
        <dbReference type="PROSITE-ProRule" id="PRU00335"/>
    </source>
</evidence>
<gene>
    <name evidence="7" type="ORF">OP8BY_2264</name>
</gene>
<sequence>MKTKKVSSVSSPPADLKLRILERSRELFFKHGYSRLSMDELAEDLGISKATLYRYFPDKESLLRAVMAETREWVLSQLQAIVRDDRLPVKARLTAYLEFVSRFLSGLSRDFVRDLRQKLPDMWQEMDTFRRQQVFPLVSEVILEGVKKGEIKSDLDGRLFLEMFWYLVQEFMNPDWIIGHDYSPSELLESIIDIVFYGIFVEEKAGKVAGRRPARQGRKK</sequence>
<dbReference type="InterPro" id="IPR023772">
    <property type="entry name" value="DNA-bd_HTH_TetR-type_CS"/>
</dbReference>
<protein>
    <submittedName>
        <fullName evidence="7">Transcriptional regulator, TetR family</fullName>
    </submittedName>
</protein>
<organism evidence="7 8">
    <name type="scientific">Candidatus Saccharicenans subterraneus</name>
    <dbReference type="NCBI Taxonomy" id="2508984"/>
    <lineage>
        <taxon>Bacteria</taxon>
        <taxon>Candidatus Aminicenantota</taxon>
        <taxon>Candidatus Aminicenantia</taxon>
        <taxon>Candidatus Aminicenantales</taxon>
        <taxon>Candidatus Saccharicenantaceae</taxon>
        <taxon>Candidatus Saccharicenans</taxon>
    </lineage>
</organism>
<dbReference type="InterPro" id="IPR036271">
    <property type="entry name" value="Tet_transcr_reg_TetR-rel_C_sf"/>
</dbReference>
<dbReference type="GO" id="GO:0003700">
    <property type="term" value="F:DNA-binding transcription factor activity"/>
    <property type="evidence" value="ECO:0007669"/>
    <property type="project" value="TreeGrafter"/>
</dbReference>
<dbReference type="Proteomes" id="UP000257323">
    <property type="component" value="Unassembled WGS sequence"/>
</dbReference>
<keyword evidence="4" id="KW-0804">Transcription</keyword>
<dbReference type="InterPro" id="IPR050109">
    <property type="entry name" value="HTH-type_TetR-like_transc_reg"/>
</dbReference>
<dbReference type="FunFam" id="1.10.10.60:FF:000141">
    <property type="entry name" value="TetR family transcriptional regulator"/>
    <property type="match status" value="1"/>
</dbReference>
<evidence type="ECO:0000259" key="6">
    <source>
        <dbReference type="PROSITE" id="PS50977"/>
    </source>
</evidence>
<dbReference type="PANTHER" id="PTHR30055:SF175">
    <property type="entry name" value="HTH-TYPE TRANSCRIPTIONAL REPRESSOR KSTR2"/>
    <property type="match status" value="1"/>
</dbReference>
<keyword evidence="1" id="KW-0678">Repressor</keyword>
<evidence type="ECO:0000256" key="4">
    <source>
        <dbReference type="ARBA" id="ARBA00023163"/>
    </source>
</evidence>
<dbReference type="GO" id="GO:0000976">
    <property type="term" value="F:transcription cis-regulatory region binding"/>
    <property type="evidence" value="ECO:0007669"/>
    <property type="project" value="TreeGrafter"/>
</dbReference>
<dbReference type="AlphaFoldDB" id="A0A3E2BMM6"/>
<comment type="caution">
    <text evidence="7">The sequence shown here is derived from an EMBL/GenBank/DDBJ whole genome shotgun (WGS) entry which is preliminary data.</text>
</comment>
<evidence type="ECO:0000313" key="8">
    <source>
        <dbReference type="Proteomes" id="UP000257323"/>
    </source>
</evidence>
<keyword evidence="2" id="KW-0805">Transcription regulation</keyword>
<accession>A0A3E2BMM6</accession>
<dbReference type="Gene3D" id="1.10.357.10">
    <property type="entry name" value="Tetracycline Repressor, domain 2"/>
    <property type="match status" value="1"/>
</dbReference>
<proteinExistence type="predicted"/>
<feature type="DNA-binding region" description="H-T-H motif" evidence="5">
    <location>
        <begin position="37"/>
        <end position="56"/>
    </location>
</feature>
<dbReference type="InterPro" id="IPR001647">
    <property type="entry name" value="HTH_TetR"/>
</dbReference>
<evidence type="ECO:0000256" key="2">
    <source>
        <dbReference type="ARBA" id="ARBA00023015"/>
    </source>
</evidence>
<dbReference type="PANTHER" id="PTHR30055">
    <property type="entry name" value="HTH-TYPE TRANSCRIPTIONAL REGULATOR RUTR"/>
    <property type="match status" value="1"/>
</dbReference>
<dbReference type="EMBL" id="QUAH01000006">
    <property type="protein sequence ID" value="RFT15866.1"/>
    <property type="molecule type" value="Genomic_DNA"/>
</dbReference>
<dbReference type="PROSITE" id="PS50977">
    <property type="entry name" value="HTH_TETR_2"/>
    <property type="match status" value="1"/>
</dbReference>
<reference evidence="7 8" key="1">
    <citation type="submission" date="2018-08" db="EMBL/GenBank/DDBJ databases">
        <title>Genome analysis of the thermophilic bacterium of the candidate phylum Aminicenantes from deep subsurface aquifer revealed its physiology and ecological role.</title>
        <authorList>
            <person name="Kadnikov V.V."/>
            <person name="Mardanov A.V."/>
            <person name="Beletsky A.V."/>
            <person name="Karnachuk O.V."/>
            <person name="Ravin N.V."/>
        </authorList>
    </citation>
    <scope>NUCLEOTIDE SEQUENCE [LARGE SCALE GENOMIC DNA]</scope>
    <source>
        <strain evidence="7">BY38</strain>
    </source>
</reference>
<evidence type="ECO:0000256" key="1">
    <source>
        <dbReference type="ARBA" id="ARBA00022491"/>
    </source>
</evidence>
<evidence type="ECO:0000256" key="3">
    <source>
        <dbReference type="ARBA" id="ARBA00023125"/>
    </source>
</evidence>
<dbReference type="InterPro" id="IPR009057">
    <property type="entry name" value="Homeodomain-like_sf"/>
</dbReference>